<gene>
    <name evidence="2" type="ORF">F2Y81_05710</name>
</gene>
<dbReference type="GO" id="GO:0016747">
    <property type="term" value="F:acyltransferase activity, transferring groups other than amino-acyl groups"/>
    <property type="evidence" value="ECO:0007669"/>
    <property type="project" value="InterPro"/>
</dbReference>
<dbReference type="AlphaFoldDB" id="A0A120A2D2"/>
<dbReference type="Pfam" id="PF13302">
    <property type="entry name" value="Acetyltransf_3"/>
    <property type="match status" value="1"/>
</dbReference>
<proteinExistence type="predicted"/>
<reference evidence="2 3" key="1">
    <citation type="journal article" date="2019" name="Nat. Med.">
        <title>A library of human gut bacterial isolates paired with longitudinal multiomics data enables mechanistic microbiome research.</title>
        <authorList>
            <person name="Poyet M."/>
            <person name="Groussin M."/>
            <person name="Gibbons S.M."/>
            <person name="Avila-Pacheco J."/>
            <person name="Jiang X."/>
            <person name="Kearney S.M."/>
            <person name="Perrotta A.R."/>
            <person name="Berdy B."/>
            <person name="Zhao S."/>
            <person name="Lieberman T.D."/>
            <person name="Swanson P.K."/>
            <person name="Smith M."/>
            <person name="Roesemann S."/>
            <person name="Alexander J.E."/>
            <person name="Rich S.A."/>
            <person name="Livny J."/>
            <person name="Vlamakis H."/>
            <person name="Clish C."/>
            <person name="Bullock K."/>
            <person name="Deik A."/>
            <person name="Scott J."/>
            <person name="Pierce K.A."/>
            <person name="Xavier R.J."/>
            <person name="Alm E.J."/>
        </authorList>
    </citation>
    <scope>NUCLEOTIDE SEQUENCE [LARGE SCALE GENOMIC DNA]</scope>
    <source>
        <strain evidence="2 3">BIOML-A6</strain>
    </source>
</reference>
<feature type="domain" description="N-acetyltransferase" evidence="1">
    <location>
        <begin position="19"/>
        <end position="168"/>
    </location>
</feature>
<dbReference type="EMBL" id="VVYV01000006">
    <property type="protein sequence ID" value="KAA5421898.1"/>
    <property type="molecule type" value="Genomic_DNA"/>
</dbReference>
<dbReference type="PROSITE" id="PS51186">
    <property type="entry name" value="GNAT"/>
    <property type="match status" value="1"/>
</dbReference>
<dbReference type="InterPro" id="IPR016181">
    <property type="entry name" value="Acyl_CoA_acyltransferase"/>
</dbReference>
<evidence type="ECO:0000259" key="1">
    <source>
        <dbReference type="PROSITE" id="PS51186"/>
    </source>
</evidence>
<dbReference type="Proteomes" id="UP000448877">
    <property type="component" value="Unassembled WGS sequence"/>
</dbReference>
<evidence type="ECO:0000313" key="2">
    <source>
        <dbReference type="EMBL" id="KAA5421898.1"/>
    </source>
</evidence>
<protein>
    <submittedName>
        <fullName evidence="2">GNAT family N-acetyltransferase</fullName>
    </submittedName>
</protein>
<sequence length="174" mass="20440">MNFDRFKTDNFEFVNYTQLTVEEMRVLLDGRNSPEIRKWMYNPEPIAWEDHVTYIKSLNARKDCIYWATFHEGKMIGSQCLNPYEIVTKIGYLGKLLFPESQGKGLGYKYTYEFLRYVFSNGIVNAINSETKISNERNIKVNKSLGFVEIGRNQDYVQLTLTKDVFLERFVNIG</sequence>
<dbReference type="InterPro" id="IPR051531">
    <property type="entry name" value="N-acetyltransferase"/>
</dbReference>
<evidence type="ECO:0000313" key="3">
    <source>
        <dbReference type="Proteomes" id="UP000448877"/>
    </source>
</evidence>
<dbReference type="PANTHER" id="PTHR43792">
    <property type="entry name" value="GNAT FAMILY, PUTATIVE (AFU_ORTHOLOGUE AFUA_3G00765)-RELATED-RELATED"/>
    <property type="match status" value="1"/>
</dbReference>
<name>A0A120A2D2_9BACE</name>
<dbReference type="InterPro" id="IPR000182">
    <property type="entry name" value="GNAT_dom"/>
</dbReference>
<dbReference type="GeneID" id="66305077"/>
<dbReference type="RefSeq" id="WP_060408120.1">
    <property type="nucleotide sequence ID" value="NZ_CABMLT010000014.1"/>
</dbReference>
<accession>A0A120A2D2</accession>
<dbReference type="Gene3D" id="3.40.630.30">
    <property type="match status" value="1"/>
</dbReference>
<keyword evidence="2" id="KW-0808">Transferase</keyword>
<organism evidence="2 3">
    <name type="scientific">Bacteroides cellulosilyticus</name>
    <dbReference type="NCBI Taxonomy" id="246787"/>
    <lineage>
        <taxon>Bacteria</taxon>
        <taxon>Pseudomonadati</taxon>
        <taxon>Bacteroidota</taxon>
        <taxon>Bacteroidia</taxon>
        <taxon>Bacteroidales</taxon>
        <taxon>Bacteroidaceae</taxon>
        <taxon>Bacteroides</taxon>
    </lineage>
</organism>
<dbReference type="SUPFAM" id="SSF55729">
    <property type="entry name" value="Acyl-CoA N-acyltransferases (Nat)"/>
    <property type="match status" value="1"/>
</dbReference>
<comment type="caution">
    <text evidence="2">The sequence shown here is derived from an EMBL/GenBank/DDBJ whole genome shotgun (WGS) entry which is preliminary data.</text>
</comment>